<feature type="signal peptide" evidence="1">
    <location>
        <begin position="1"/>
        <end position="22"/>
    </location>
</feature>
<dbReference type="RefSeq" id="WP_163065162.1">
    <property type="nucleotide sequence ID" value="NZ_CP048649.1"/>
</dbReference>
<protein>
    <submittedName>
        <fullName evidence="2">Uncharacterized protein</fullName>
    </submittedName>
</protein>
<feature type="chain" id="PRO_5038382324" evidence="1">
    <location>
        <begin position="23"/>
        <end position="129"/>
    </location>
</feature>
<keyword evidence="3" id="KW-1185">Reference proteome</keyword>
<dbReference type="KEGG" id="abut:Ami103574_02460"/>
<keyword evidence="1" id="KW-0732">Signal</keyword>
<reference evidence="2 3" key="1">
    <citation type="submission" date="2020-02" db="EMBL/GenBank/DDBJ databases">
        <authorList>
            <person name="Kim Y.B."/>
            <person name="Roh S.W."/>
        </authorList>
    </citation>
    <scope>NUCLEOTIDE SEQUENCE [LARGE SCALE GENOMIC DNA]</scope>
    <source>
        <strain evidence="2 3">DSM 103574</strain>
    </source>
</reference>
<evidence type="ECO:0000313" key="2">
    <source>
        <dbReference type="EMBL" id="QIB68242.1"/>
    </source>
</evidence>
<dbReference type="InterPro" id="IPR058243">
    <property type="entry name" value="Phage_VG64"/>
</dbReference>
<gene>
    <name evidence="2" type="ORF">Ami103574_02460</name>
</gene>
<proteinExistence type="predicted"/>
<dbReference type="AlphaFoldDB" id="A0A858BSC0"/>
<evidence type="ECO:0000256" key="1">
    <source>
        <dbReference type="SAM" id="SignalP"/>
    </source>
</evidence>
<name>A0A858BSC0_9FIRM</name>
<accession>A0A858BSC0</accession>
<evidence type="ECO:0000313" key="3">
    <source>
        <dbReference type="Proteomes" id="UP000466848"/>
    </source>
</evidence>
<dbReference type="Proteomes" id="UP000466848">
    <property type="component" value="Chromosome"/>
</dbReference>
<dbReference type="EMBL" id="CP048649">
    <property type="protein sequence ID" value="QIB68242.1"/>
    <property type="molecule type" value="Genomic_DNA"/>
</dbReference>
<sequence length="129" mass="14551">MKKVFLIITCMLVLLLAGCVTEAERVSYNLSQEADNFNSVRQLTVINCIGGDVLFQMTGKMSITADTADNQLEVIVEDENGKYQKHFIGLSDNVTYVVEDTGINNVSKYKYTLNYNPKMWIPIDIETID</sequence>
<organism evidence="2 3">
    <name type="scientific">Aminipila butyrica</name>
    <dbReference type="NCBI Taxonomy" id="433296"/>
    <lineage>
        <taxon>Bacteria</taxon>
        <taxon>Bacillati</taxon>
        <taxon>Bacillota</taxon>
        <taxon>Clostridia</taxon>
        <taxon>Peptostreptococcales</taxon>
        <taxon>Anaerovoracaceae</taxon>
        <taxon>Aminipila</taxon>
    </lineage>
</organism>
<dbReference type="Pfam" id="PF25682">
    <property type="entry name" value="Phage_VG64"/>
    <property type="match status" value="1"/>
</dbReference>
<dbReference type="PROSITE" id="PS51257">
    <property type="entry name" value="PROKAR_LIPOPROTEIN"/>
    <property type="match status" value="1"/>
</dbReference>